<comment type="subcellular location">
    <subcellularLocation>
        <location evidence="1">Cell membrane</location>
        <topology evidence="1">Multi-pass membrane protein</topology>
    </subcellularLocation>
</comment>
<keyword evidence="3" id="KW-0813">Transport</keyword>
<dbReference type="InterPro" id="IPR051449">
    <property type="entry name" value="ABC-2_transporter_component"/>
</dbReference>
<feature type="transmembrane region" description="Helical" evidence="8">
    <location>
        <begin position="364"/>
        <end position="382"/>
    </location>
</feature>
<evidence type="ECO:0000256" key="1">
    <source>
        <dbReference type="ARBA" id="ARBA00004651"/>
    </source>
</evidence>
<feature type="transmembrane region" description="Helical" evidence="8">
    <location>
        <begin position="273"/>
        <end position="296"/>
    </location>
</feature>
<evidence type="ECO:0000256" key="2">
    <source>
        <dbReference type="ARBA" id="ARBA00007783"/>
    </source>
</evidence>
<keyword evidence="7 8" id="KW-0472">Membrane</keyword>
<keyword evidence="5 8" id="KW-0812">Transmembrane</keyword>
<dbReference type="InterPro" id="IPR013525">
    <property type="entry name" value="ABC2_TM"/>
</dbReference>
<gene>
    <name evidence="10" type="ORF">SCD92_16885</name>
</gene>
<feature type="transmembrane region" description="Helical" evidence="8">
    <location>
        <begin position="21"/>
        <end position="40"/>
    </location>
</feature>
<organism evidence="10 11">
    <name type="scientific">Gilvimarinus gilvus</name>
    <dbReference type="NCBI Taxonomy" id="3058038"/>
    <lineage>
        <taxon>Bacteria</taxon>
        <taxon>Pseudomonadati</taxon>
        <taxon>Pseudomonadota</taxon>
        <taxon>Gammaproteobacteria</taxon>
        <taxon>Cellvibrionales</taxon>
        <taxon>Cellvibrionaceae</taxon>
        <taxon>Gilvimarinus</taxon>
    </lineage>
</organism>
<evidence type="ECO:0000313" key="11">
    <source>
        <dbReference type="Proteomes" id="UP001273505"/>
    </source>
</evidence>
<evidence type="ECO:0000259" key="9">
    <source>
        <dbReference type="PROSITE" id="PS51012"/>
    </source>
</evidence>
<proteinExistence type="inferred from homology"/>
<comment type="similarity">
    <text evidence="2">Belongs to the ABC-2 integral membrane protein family.</text>
</comment>
<evidence type="ECO:0000313" key="10">
    <source>
        <dbReference type="EMBL" id="MDX6851055.1"/>
    </source>
</evidence>
<feature type="transmembrane region" description="Helical" evidence="8">
    <location>
        <begin position="308"/>
        <end position="328"/>
    </location>
</feature>
<keyword evidence="4" id="KW-1003">Cell membrane</keyword>
<keyword evidence="6 8" id="KW-1133">Transmembrane helix</keyword>
<evidence type="ECO:0000256" key="5">
    <source>
        <dbReference type="ARBA" id="ARBA00022692"/>
    </source>
</evidence>
<dbReference type="Pfam" id="PF12698">
    <property type="entry name" value="ABC2_membrane_3"/>
    <property type="match status" value="1"/>
</dbReference>
<keyword evidence="11" id="KW-1185">Reference proteome</keyword>
<dbReference type="InterPro" id="IPR047817">
    <property type="entry name" value="ABC2_TM_bact-type"/>
</dbReference>
<feature type="transmembrane region" description="Helical" evidence="8">
    <location>
        <begin position="230"/>
        <end position="253"/>
    </location>
</feature>
<feature type="domain" description="ABC transmembrane type-2" evidence="9">
    <location>
        <begin position="151"/>
        <end position="385"/>
    </location>
</feature>
<dbReference type="RefSeq" id="WP_302723971.1">
    <property type="nucleotide sequence ID" value="NZ_JAULRU010000731.1"/>
</dbReference>
<evidence type="ECO:0000256" key="8">
    <source>
        <dbReference type="SAM" id="Phobius"/>
    </source>
</evidence>
<feature type="transmembrane region" description="Helical" evidence="8">
    <location>
        <begin position="190"/>
        <end position="210"/>
    </location>
</feature>
<dbReference type="PROSITE" id="PS51012">
    <property type="entry name" value="ABC_TM2"/>
    <property type="match status" value="1"/>
</dbReference>
<accession>A0ABU4S1M7</accession>
<protein>
    <submittedName>
        <fullName evidence="10">ABC transporter permease</fullName>
    </submittedName>
</protein>
<dbReference type="PANTHER" id="PTHR30294:SF38">
    <property type="entry name" value="TRANSPORT PERMEASE PROTEIN"/>
    <property type="match status" value="1"/>
</dbReference>
<evidence type="ECO:0000256" key="7">
    <source>
        <dbReference type="ARBA" id="ARBA00023136"/>
    </source>
</evidence>
<evidence type="ECO:0000256" key="3">
    <source>
        <dbReference type="ARBA" id="ARBA00022448"/>
    </source>
</evidence>
<evidence type="ECO:0000256" key="4">
    <source>
        <dbReference type="ARBA" id="ARBA00022475"/>
    </source>
</evidence>
<dbReference type="EMBL" id="JAXAFO010000038">
    <property type="protein sequence ID" value="MDX6851055.1"/>
    <property type="molecule type" value="Genomic_DNA"/>
</dbReference>
<sequence>MNALLAALKKETLLFLRDWHALALLFIMPMVFIVIMSLALQERFGGSDGLQLNGQLHDLAQSPNSVRFTRELALSSHLKLNSDHGELNQQRDLFALTLEPGFEESLAGENRQAGATLEFAAELGKRERTLISAAVREAFAVLNSTLLAEEMGYDRQYAEQEFLRRGFVATREHSALANIDPTPNAVQQSVPAWLIFAMFFVAVPLSTAVISERHNRTLTRVKTFGATTTLIYAAKLTPYFVINMLQLALMLLLGNQLLPALGAEGLALNVALTPLFIMGICTSFTALALASLIAALASSTEQATVTSATVNILLAAIGGVMIPVFVMPPVMQAVAVWSPMAWALEGFLAVLVRGGSWTAIALPATKLLLFASTLMLLAIALLKRGTQDG</sequence>
<comment type="caution">
    <text evidence="10">The sequence shown here is derived from an EMBL/GenBank/DDBJ whole genome shotgun (WGS) entry which is preliminary data.</text>
</comment>
<name>A0ABU4S1M7_9GAMM</name>
<dbReference type="Proteomes" id="UP001273505">
    <property type="component" value="Unassembled WGS sequence"/>
</dbReference>
<dbReference type="PRINTS" id="PR01414">
    <property type="entry name" value="CCMBBIOGNSIS"/>
</dbReference>
<evidence type="ECO:0000256" key="6">
    <source>
        <dbReference type="ARBA" id="ARBA00022989"/>
    </source>
</evidence>
<dbReference type="PANTHER" id="PTHR30294">
    <property type="entry name" value="MEMBRANE COMPONENT OF ABC TRANSPORTER YHHJ-RELATED"/>
    <property type="match status" value="1"/>
</dbReference>
<reference evidence="10 11" key="1">
    <citation type="submission" date="2023-11" db="EMBL/GenBank/DDBJ databases">
        <title>Gilvimarinus fulvus sp. nov., isolated from the surface of Kelp.</title>
        <authorList>
            <person name="Sun Y.Y."/>
            <person name="Gong Y."/>
            <person name="Du Z.J."/>
        </authorList>
    </citation>
    <scope>NUCLEOTIDE SEQUENCE [LARGE SCALE GENOMIC DNA]</scope>
    <source>
        <strain evidence="10 11">SDUM040013</strain>
    </source>
</reference>
<feature type="transmembrane region" description="Helical" evidence="8">
    <location>
        <begin position="334"/>
        <end position="352"/>
    </location>
</feature>